<feature type="transmembrane region" description="Helical" evidence="1">
    <location>
        <begin position="174"/>
        <end position="192"/>
    </location>
</feature>
<evidence type="ECO:0000256" key="1">
    <source>
        <dbReference type="SAM" id="Phobius"/>
    </source>
</evidence>
<name>A0A9D1N109_9CLOT</name>
<feature type="transmembrane region" description="Helical" evidence="1">
    <location>
        <begin position="105"/>
        <end position="126"/>
    </location>
</feature>
<dbReference type="InterPro" id="IPR021552">
    <property type="entry name" value="ArsP_2"/>
</dbReference>
<evidence type="ECO:0000313" key="2">
    <source>
        <dbReference type="EMBL" id="HIU92870.1"/>
    </source>
</evidence>
<keyword evidence="1" id="KW-1133">Transmembrane helix</keyword>
<feature type="transmembrane region" description="Helical" evidence="1">
    <location>
        <begin position="272"/>
        <end position="291"/>
    </location>
</feature>
<proteinExistence type="predicted"/>
<accession>A0A9D1N109</accession>
<keyword evidence="1" id="KW-0472">Membrane</keyword>
<organism evidence="2 3">
    <name type="scientific">Candidatus Limenecus avicola</name>
    <dbReference type="NCBI Taxonomy" id="2840847"/>
    <lineage>
        <taxon>Bacteria</taxon>
        <taxon>Bacillati</taxon>
        <taxon>Bacillota</taxon>
        <taxon>Clostridia</taxon>
        <taxon>Eubacteriales</taxon>
        <taxon>Clostridiaceae</taxon>
        <taxon>Clostridiaceae incertae sedis</taxon>
        <taxon>Candidatus Limenecus</taxon>
    </lineage>
</organism>
<feature type="transmembrane region" description="Helical" evidence="1">
    <location>
        <begin position="15"/>
        <end position="35"/>
    </location>
</feature>
<reference evidence="2" key="1">
    <citation type="submission" date="2020-10" db="EMBL/GenBank/DDBJ databases">
        <authorList>
            <person name="Gilroy R."/>
        </authorList>
    </citation>
    <scope>NUCLEOTIDE SEQUENCE</scope>
    <source>
        <strain evidence="2">CHK154-7741</strain>
    </source>
</reference>
<sequence length="292" mass="32006">MPLADWLADALKDSLHMLPFLFFIFVVIEVIEYFYSNKMTKLAKYSGKAGPLAGSLAASFPQCGFSVIASTLYTKKLITKGTLLAVYLSTSDEAIPVIMSEPSKLYLVVPLLLTKIIIAIIAGYAIDFIIDQTKNNNSLNDTVEDTEAEQGCCKHHINKPRKRDLIFHPVEHTFNVFIFILIITIGINYLVFTVGGEENLGQYFLHDSVLQPVITAIVGLIPNCAVSIAITLMYLKGALGFGSVIAGLCSSAGLGILVLFKKNDSLKDTLKIIFILLFVSIFSGILIQAIYN</sequence>
<feature type="transmembrane region" description="Helical" evidence="1">
    <location>
        <begin position="241"/>
        <end position="260"/>
    </location>
</feature>
<evidence type="ECO:0000313" key="3">
    <source>
        <dbReference type="Proteomes" id="UP000886748"/>
    </source>
</evidence>
<keyword evidence="1" id="KW-0812">Transmembrane</keyword>
<protein>
    <submittedName>
        <fullName evidence="2">Arsenic efflux protein</fullName>
    </submittedName>
</protein>
<dbReference type="Pfam" id="PF11449">
    <property type="entry name" value="ArsP_2"/>
    <property type="match status" value="2"/>
</dbReference>
<gene>
    <name evidence="2" type="ORF">IAD26_07040</name>
</gene>
<dbReference type="EMBL" id="DVOD01000052">
    <property type="protein sequence ID" value="HIU92870.1"/>
    <property type="molecule type" value="Genomic_DNA"/>
</dbReference>
<feature type="transmembrane region" description="Helical" evidence="1">
    <location>
        <begin position="213"/>
        <end position="235"/>
    </location>
</feature>
<dbReference type="Proteomes" id="UP000886748">
    <property type="component" value="Unassembled WGS sequence"/>
</dbReference>
<reference evidence="2" key="2">
    <citation type="journal article" date="2021" name="PeerJ">
        <title>Extensive microbial diversity within the chicken gut microbiome revealed by metagenomics and culture.</title>
        <authorList>
            <person name="Gilroy R."/>
            <person name="Ravi A."/>
            <person name="Getino M."/>
            <person name="Pursley I."/>
            <person name="Horton D.L."/>
            <person name="Alikhan N.F."/>
            <person name="Baker D."/>
            <person name="Gharbi K."/>
            <person name="Hall N."/>
            <person name="Watson M."/>
            <person name="Adriaenssens E.M."/>
            <person name="Foster-Nyarko E."/>
            <person name="Jarju S."/>
            <person name="Secka A."/>
            <person name="Antonio M."/>
            <person name="Oren A."/>
            <person name="Chaudhuri R.R."/>
            <person name="La Ragione R."/>
            <person name="Hildebrand F."/>
            <person name="Pallen M.J."/>
        </authorList>
    </citation>
    <scope>NUCLEOTIDE SEQUENCE</scope>
    <source>
        <strain evidence="2">CHK154-7741</strain>
    </source>
</reference>
<comment type="caution">
    <text evidence="2">The sequence shown here is derived from an EMBL/GenBank/DDBJ whole genome shotgun (WGS) entry which is preliminary data.</text>
</comment>
<dbReference type="AlphaFoldDB" id="A0A9D1N109"/>
<dbReference type="NCBIfam" id="NF037962">
    <property type="entry name" value="arsenic_eff"/>
    <property type="match status" value="1"/>
</dbReference>